<reference evidence="1" key="1">
    <citation type="submission" date="2025-08" db="UniProtKB">
        <authorList>
            <consortium name="Ensembl"/>
        </authorList>
    </citation>
    <scope>IDENTIFICATION</scope>
</reference>
<evidence type="ECO:0008006" key="3">
    <source>
        <dbReference type="Google" id="ProtNLM"/>
    </source>
</evidence>
<name>A0A672M9U9_SINGR</name>
<organism evidence="1 2">
    <name type="scientific">Sinocyclocheilus grahami</name>
    <name type="common">Dianchi golden-line fish</name>
    <name type="synonym">Barbus grahami</name>
    <dbReference type="NCBI Taxonomy" id="75366"/>
    <lineage>
        <taxon>Eukaryota</taxon>
        <taxon>Metazoa</taxon>
        <taxon>Chordata</taxon>
        <taxon>Craniata</taxon>
        <taxon>Vertebrata</taxon>
        <taxon>Euteleostomi</taxon>
        <taxon>Actinopterygii</taxon>
        <taxon>Neopterygii</taxon>
        <taxon>Teleostei</taxon>
        <taxon>Ostariophysi</taxon>
        <taxon>Cypriniformes</taxon>
        <taxon>Cyprinidae</taxon>
        <taxon>Cyprininae</taxon>
        <taxon>Sinocyclocheilus</taxon>
    </lineage>
</organism>
<dbReference type="AlphaFoldDB" id="A0A672M9U9"/>
<dbReference type="PANTHER" id="PTHR46791">
    <property type="entry name" value="EXPRESSED PROTEIN"/>
    <property type="match status" value="1"/>
</dbReference>
<dbReference type="InParanoid" id="A0A672M9U9"/>
<evidence type="ECO:0000313" key="1">
    <source>
        <dbReference type="Ensembl" id="ENSSGRP00000033480.1"/>
    </source>
</evidence>
<protein>
    <recommendedName>
        <fullName evidence="3">Resolvase HTH domain-containing protein</fullName>
    </recommendedName>
</protein>
<proteinExistence type="predicted"/>
<dbReference type="Proteomes" id="UP000472262">
    <property type="component" value="Unassembled WGS sequence"/>
</dbReference>
<dbReference type="Ensembl" id="ENSSGRT00000035941.1">
    <property type="protein sequence ID" value="ENSSGRP00000033480.1"/>
    <property type="gene ID" value="ENSSGRG00000018641.1"/>
</dbReference>
<evidence type="ECO:0000313" key="2">
    <source>
        <dbReference type="Proteomes" id="UP000472262"/>
    </source>
</evidence>
<keyword evidence="2" id="KW-1185">Reference proteome</keyword>
<dbReference type="PANTHER" id="PTHR46791:SF11">
    <property type="entry name" value="INTEGRASE CATALYTIC DOMAIN-CONTAINING PROTEIN"/>
    <property type="match status" value="1"/>
</dbReference>
<accession>A0A672M9U9</accession>
<reference evidence="1" key="2">
    <citation type="submission" date="2025-09" db="UniProtKB">
        <authorList>
            <consortium name="Ensembl"/>
        </authorList>
    </citation>
    <scope>IDENTIFICATION</scope>
</reference>
<sequence>MRNLKVLDYFQHVINQEWFILSSASTIFDVPNYILETLMNLQQKIHAALSQELAPVLTRECGGGRGRPKFIVSEEMLSRLIEMSLPVSCIANILGVSQSTIFRRMRDLGLSVKTMYSTISDNELDNVILAIKKRLPNAGYRMIKGCLQADRHRVQWNRIKESMHRVNAPGILERMTWVYCQEVIFCSKIERLCLEEGGLLDLSDSLHVFFAHYVLGQNGLTPNQLWIMGHMHHSSGDDEENFQTFDSVTEDDVGVHECPLTPALMEMVKSIFNPLATSNCYGRDIYISLVQYFGSL</sequence>